<sequence length="87" mass="10717">MLEVQVDEEAIKEMYHDAIEKRMEKFDTELVYWDTKELKKRTCMSWNTILNNFFYENDFPKIKVGGKWYFPAKETKIFLNKWLLQLK</sequence>
<evidence type="ECO:0000313" key="1">
    <source>
        <dbReference type="EMBL" id="OYD56010.1"/>
    </source>
</evidence>
<reference evidence="1 2" key="1">
    <citation type="submission" date="2017-07" db="EMBL/GenBank/DDBJ databases">
        <title>Fictibacillus sp. nov. GDSW-R2A3 Genome sequencing and assembly.</title>
        <authorList>
            <person name="Mayilraj S."/>
        </authorList>
    </citation>
    <scope>NUCLEOTIDE SEQUENCE [LARGE SCALE GENOMIC DNA]</scope>
    <source>
        <strain evidence="1 2">GDSW-R2A3</strain>
    </source>
</reference>
<dbReference type="Proteomes" id="UP000215059">
    <property type="component" value="Unassembled WGS sequence"/>
</dbReference>
<dbReference type="OrthoDB" id="2167122at2"/>
<dbReference type="EMBL" id="NOII01000075">
    <property type="protein sequence ID" value="OYD56010.1"/>
    <property type="molecule type" value="Genomic_DNA"/>
</dbReference>
<dbReference type="AlphaFoldDB" id="A0A235F412"/>
<protein>
    <submittedName>
        <fullName evidence="1">Group-specific protein</fullName>
    </submittedName>
</protein>
<dbReference type="RefSeq" id="WP_094254218.1">
    <property type="nucleotide sequence ID" value="NZ_JBHLXL010000001.1"/>
</dbReference>
<name>A0A235F412_9BACL</name>
<organism evidence="1 2">
    <name type="scientific">Fictibacillus aquaticus</name>
    <dbReference type="NCBI Taxonomy" id="2021314"/>
    <lineage>
        <taxon>Bacteria</taxon>
        <taxon>Bacillati</taxon>
        <taxon>Bacillota</taxon>
        <taxon>Bacilli</taxon>
        <taxon>Bacillales</taxon>
        <taxon>Fictibacillaceae</taxon>
        <taxon>Fictibacillus</taxon>
    </lineage>
</organism>
<accession>A0A235F412</accession>
<keyword evidence="2" id="KW-1185">Reference proteome</keyword>
<gene>
    <name evidence="1" type="ORF">CGZ90_19810</name>
</gene>
<proteinExistence type="predicted"/>
<evidence type="ECO:0000313" key="2">
    <source>
        <dbReference type="Proteomes" id="UP000215059"/>
    </source>
</evidence>
<comment type="caution">
    <text evidence="1">The sequence shown here is derived from an EMBL/GenBank/DDBJ whole genome shotgun (WGS) entry which is preliminary data.</text>
</comment>